<evidence type="ECO:0000256" key="5">
    <source>
        <dbReference type="HAMAP-Rule" id="MF_02126"/>
    </source>
</evidence>
<comment type="similarity">
    <text evidence="5">Belongs to the protein N5-glutamine methyltransferase family. PrmC subfamily.</text>
</comment>
<dbReference type="EC" id="2.1.1.297" evidence="5"/>
<protein>
    <recommendedName>
        <fullName evidence="5">Release factor glutamine methyltransferase</fullName>
        <shortName evidence="5">RF MTase</shortName>
        <ecNumber evidence="5">2.1.1.297</ecNumber>
    </recommendedName>
    <alternativeName>
        <fullName evidence="5">N5-glutamine methyltransferase PrmC</fullName>
    </alternativeName>
    <alternativeName>
        <fullName evidence="5">Protein-(glutamine-N5) MTase PrmC</fullName>
    </alternativeName>
    <alternativeName>
        <fullName evidence="5">Protein-glutamine N-methyltransferase PrmC</fullName>
    </alternativeName>
</protein>
<dbReference type="InterPro" id="IPR002052">
    <property type="entry name" value="DNA_methylase_N6_adenine_CS"/>
</dbReference>
<dbReference type="PANTHER" id="PTHR18895:SF74">
    <property type="entry name" value="MTRF1L RELEASE FACTOR GLUTAMINE METHYLTRANSFERASE"/>
    <property type="match status" value="1"/>
</dbReference>
<feature type="binding site" evidence="5">
    <location>
        <begin position="182"/>
        <end position="185"/>
    </location>
    <ligand>
        <name>substrate</name>
    </ligand>
</feature>
<dbReference type="InterPro" id="IPR040758">
    <property type="entry name" value="PrmC_N"/>
</dbReference>
<dbReference type="GO" id="GO:0032259">
    <property type="term" value="P:methylation"/>
    <property type="evidence" value="ECO:0007669"/>
    <property type="project" value="UniProtKB-KW"/>
</dbReference>
<keyword evidence="9" id="KW-1185">Reference proteome</keyword>
<feature type="domain" description="Release factor glutamine methyltransferase N-terminal" evidence="7">
    <location>
        <begin position="6"/>
        <end position="75"/>
    </location>
</feature>
<evidence type="ECO:0000259" key="6">
    <source>
        <dbReference type="Pfam" id="PF05175"/>
    </source>
</evidence>
<organism evidence="8 9">
    <name type="scientific">Gemmobacter fulvus</name>
    <dbReference type="NCBI Taxonomy" id="2840474"/>
    <lineage>
        <taxon>Bacteria</taxon>
        <taxon>Pseudomonadati</taxon>
        <taxon>Pseudomonadota</taxon>
        <taxon>Alphaproteobacteria</taxon>
        <taxon>Rhodobacterales</taxon>
        <taxon>Paracoccaceae</taxon>
        <taxon>Gemmobacter</taxon>
    </lineage>
</organism>
<feature type="binding site" evidence="5">
    <location>
        <begin position="116"/>
        <end position="120"/>
    </location>
    <ligand>
        <name>S-adenosyl-L-methionine</name>
        <dbReference type="ChEBI" id="CHEBI:59789"/>
    </ligand>
</feature>
<dbReference type="InterPro" id="IPR004556">
    <property type="entry name" value="HemK-like"/>
</dbReference>
<accession>A0A975S1S6</accession>
<feature type="binding site" evidence="5">
    <location>
        <position position="182"/>
    </location>
    <ligand>
        <name>S-adenosyl-L-methionine</name>
        <dbReference type="ChEBI" id="CHEBI:59789"/>
    </ligand>
</feature>
<dbReference type="CDD" id="cd02440">
    <property type="entry name" value="AdoMet_MTases"/>
    <property type="match status" value="1"/>
</dbReference>
<feature type="domain" description="Methyltransferase small" evidence="6">
    <location>
        <begin position="100"/>
        <end position="190"/>
    </location>
</feature>
<keyword evidence="1 5" id="KW-0489">Methyltransferase</keyword>
<name>A0A975S1S6_9RHOB</name>
<dbReference type="PROSITE" id="PS00092">
    <property type="entry name" value="N6_MTASE"/>
    <property type="match status" value="1"/>
</dbReference>
<comment type="function">
    <text evidence="5">Methylates the class 1 translation termination release factors RF1/PrfA and RF2/PrfB on the glutamine residue of the universally conserved GGQ motif.</text>
</comment>
<dbReference type="GO" id="GO:0003676">
    <property type="term" value="F:nucleic acid binding"/>
    <property type="evidence" value="ECO:0007669"/>
    <property type="project" value="InterPro"/>
</dbReference>
<dbReference type="InterPro" id="IPR007848">
    <property type="entry name" value="Small_mtfrase_dom"/>
</dbReference>
<evidence type="ECO:0000313" key="8">
    <source>
        <dbReference type="EMBL" id="QWK90380.1"/>
    </source>
</evidence>
<dbReference type="PANTHER" id="PTHR18895">
    <property type="entry name" value="HEMK METHYLTRANSFERASE"/>
    <property type="match status" value="1"/>
</dbReference>
<dbReference type="RefSeq" id="WP_215504371.1">
    <property type="nucleotide sequence ID" value="NZ_CP076361.1"/>
</dbReference>
<dbReference type="InterPro" id="IPR019874">
    <property type="entry name" value="RF_methyltr_PrmC"/>
</dbReference>
<dbReference type="NCBIfam" id="TIGR00536">
    <property type="entry name" value="hemK_fam"/>
    <property type="match status" value="1"/>
</dbReference>
<dbReference type="Pfam" id="PF05175">
    <property type="entry name" value="MTS"/>
    <property type="match status" value="1"/>
</dbReference>
<dbReference type="EMBL" id="CP076361">
    <property type="protein sequence ID" value="QWK90380.1"/>
    <property type="molecule type" value="Genomic_DNA"/>
</dbReference>
<evidence type="ECO:0000256" key="4">
    <source>
        <dbReference type="ARBA" id="ARBA00048391"/>
    </source>
</evidence>
<comment type="catalytic activity">
    <reaction evidence="4 5">
        <text>L-glutaminyl-[peptide chain release factor] + S-adenosyl-L-methionine = N(5)-methyl-L-glutaminyl-[peptide chain release factor] + S-adenosyl-L-homocysteine + H(+)</text>
        <dbReference type="Rhea" id="RHEA:42896"/>
        <dbReference type="Rhea" id="RHEA-COMP:10271"/>
        <dbReference type="Rhea" id="RHEA-COMP:10272"/>
        <dbReference type="ChEBI" id="CHEBI:15378"/>
        <dbReference type="ChEBI" id="CHEBI:30011"/>
        <dbReference type="ChEBI" id="CHEBI:57856"/>
        <dbReference type="ChEBI" id="CHEBI:59789"/>
        <dbReference type="ChEBI" id="CHEBI:61891"/>
        <dbReference type="EC" id="2.1.1.297"/>
    </reaction>
</comment>
<dbReference type="KEGG" id="gfu:KM031_00145"/>
<dbReference type="Gene3D" id="1.10.8.10">
    <property type="entry name" value="DNA helicase RuvA subunit, C-terminal domain"/>
    <property type="match status" value="1"/>
</dbReference>
<dbReference type="NCBIfam" id="TIGR03534">
    <property type="entry name" value="RF_mod_PrmC"/>
    <property type="match status" value="1"/>
</dbReference>
<dbReference type="InterPro" id="IPR050320">
    <property type="entry name" value="N5-glutamine_MTase"/>
</dbReference>
<sequence>MTAAFALRDATARLAAAGVPDPARDARLLLAHALGIAPDRVLLALQDPLPATAAARFDAALAARAQRQPVSQITGQRLFWGRSFRVTADVLDPRPETETLIAAALQRPFARVLDLGTGSGAILLTLLAERPEATGLAVDLSPAALDVARTNAESLGLAERATFQQSDWLANVAGQFDLIVSNPPYIAAAEMADLSPEVRDWEPHLALTPGGDGLEAYRTIAAQAPAHLGPDGQLMVEIGPQQGQAVAELFTAAGLHTARILQDFDGRDRVVAAKRRI</sequence>
<gene>
    <name evidence="5 8" type="primary">prmC</name>
    <name evidence="8" type="ORF">KM031_00145</name>
</gene>
<keyword evidence="3 5" id="KW-0949">S-adenosyl-L-methionine</keyword>
<evidence type="ECO:0000256" key="3">
    <source>
        <dbReference type="ARBA" id="ARBA00022691"/>
    </source>
</evidence>
<proteinExistence type="inferred from homology"/>
<evidence type="ECO:0000259" key="7">
    <source>
        <dbReference type="Pfam" id="PF17827"/>
    </source>
</evidence>
<dbReference type="SUPFAM" id="SSF53335">
    <property type="entry name" value="S-adenosyl-L-methionine-dependent methyltransferases"/>
    <property type="match status" value="1"/>
</dbReference>
<dbReference type="HAMAP" id="MF_02126">
    <property type="entry name" value="RF_methyltr_PrmC"/>
    <property type="match status" value="1"/>
</dbReference>
<keyword evidence="2 5" id="KW-0808">Transferase</keyword>
<dbReference type="GO" id="GO:0102559">
    <property type="term" value="F:peptide chain release factor N(5)-glutamine methyltransferase activity"/>
    <property type="evidence" value="ECO:0007669"/>
    <property type="project" value="UniProtKB-EC"/>
</dbReference>
<evidence type="ECO:0000256" key="1">
    <source>
        <dbReference type="ARBA" id="ARBA00022603"/>
    </source>
</evidence>
<evidence type="ECO:0000256" key="2">
    <source>
        <dbReference type="ARBA" id="ARBA00022679"/>
    </source>
</evidence>
<evidence type="ECO:0000313" key="9">
    <source>
        <dbReference type="Proteomes" id="UP000679352"/>
    </source>
</evidence>
<reference evidence="8" key="1">
    <citation type="submission" date="2021-06" db="EMBL/GenBank/DDBJ databases">
        <title>Direct submission.</title>
        <authorList>
            <person name="Lee C.-S."/>
            <person name="Jin L."/>
        </authorList>
    </citation>
    <scope>NUCLEOTIDE SEQUENCE</scope>
    <source>
        <strain evidence="8">Con5</strain>
    </source>
</reference>
<dbReference type="AlphaFoldDB" id="A0A975S1S6"/>
<dbReference type="Proteomes" id="UP000679352">
    <property type="component" value="Chromosome"/>
</dbReference>
<dbReference type="Pfam" id="PF17827">
    <property type="entry name" value="PrmC_N"/>
    <property type="match status" value="1"/>
</dbReference>
<feature type="binding site" evidence="5">
    <location>
        <position position="168"/>
    </location>
    <ligand>
        <name>S-adenosyl-L-methionine</name>
        <dbReference type="ChEBI" id="CHEBI:59789"/>
    </ligand>
</feature>
<feature type="binding site" evidence="5">
    <location>
        <position position="139"/>
    </location>
    <ligand>
        <name>S-adenosyl-L-methionine</name>
        <dbReference type="ChEBI" id="CHEBI:59789"/>
    </ligand>
</feature>
<dbReference type="Gene3D" id="3.40.50.150">
    <property type="entry name" value="Vaccinia Virus protein VP39"/>
    <property type="match status" value="1"/>
</dbReference>
<dbReference type="InterPro" id="IPR029063">
    <property type="entry name" value="SAM-dependent_MTases_sf"/>
</dbReference>